<proteinExistence type="predicted"/>
<protein>
    <recommendedName>
        <fullName evidence="3">PAS domain-containing protein</fullName>
    </recommendedName>
</protein>
<feature type="domain" description="PAS" evidence="3">
    <location>
        <begin position="339"/>
        <end position="409"/>
    </location>
</feature>
<keyword evidence="1" id="KW-0175">Coiled coil</keyword>
<keyword evidence="2" id="KW-1133">Transmembrane helix</keyword>
<gene>
    <name evidence="4" type="ORF">PEDI_47980</name>
</gene>
<dbReference type="AlphaFoldDB" id="A0AAN4W3Y3"/>
<dbReference type="InterPro" id="IPR000014">
    <property type="entry name" value="PAS"/>
</dbReference>
<accession>A0AAN4W3Y3</accession>
<sequence length="460" mass="53502">MEDKFDKIIVLSIIVFSISIICYFLDYEIFLLVGTVLLFSLLLFGLYREKNINKSLELEIREIIDFFGIASENSRDWVKKLENQYDDICQLLNVLNTKRQVIQLKGKDKLSLLMNDFAKAFHHSLIESQQRALMRDAIVSFEQALRQQQGVSFDTAANVWLKNIISHTDASMGGLYIIERDEGENILKLSAAYAFGRQKYLDQKIEIGEGLIGQAYLEKQPIFMTDIPEDYLKIRSGLGDASPRSLLIYPMLLHDRVIGILELASFHVLDDFKMDFIRQVGESLASHIEMVRYAEQTALLLQETQEKEEELRQNLEEISATQEQLERMQKEQRVQAEQHQTLMLDILDHVDGKVYLKDLDGKFLLVNQRFADEYGVSKDQLIGKSDFEFFTREKAEEFQKEEKRLIQLGKKCTTKKWVEFKGETKYWQVEKIPIFNPVTGRSGLLGIHFELQEEYASYQN</sequence>
<dbReference type="Gene3D" id="3.30.450.20">
    <property type="entry name" value="PAS domain"/>
    <property type="match status" value="1"/>
</dbReference>
<evidence type="ECO:0000313" key="4">
    <source>
        <dbReference type="EMBL" id="GJM64246.1"/>
    </source>
</evidence>
<dbReference type="PROSITE" id="PS50112">
    <property type="entry name" value="PAS"/>
    <property type="match status" value="1"/>
</dbReference>
<keyword evidence="2" id="KW-0472">Membrane</keyword>
<dbReference type="InterPro" id="IPR029016">
    <property type="entry name" value="GAF-like_dom_sf"/>
</dbReference>
<evidence type="ECO:0000256" key="1">
    <source>
        <dbReference type="SAM" id="Coils"/>
    </source>
</evidence>
<evidence type="ECO:0000259" key="3">
    <source>
        <dbReference type="PROSITE" id="PS50112"/>
    </source>
</evidence>
<organism evidence="4 5">
    <name type="scientific">Persicobacter diffluens</name>
    <dbReference type="NCBI Taxonomy" id="981"/>
    <lineage>
        <taxon>Bacteria</taxon>
        <taxon>Pseudomonadati</taxon>
        <taxon>Bacteroidota</taxon>
        <taxon>Cytophagia</taxon>
        <taxon>Cytophagales</taxon>
        <taxon>Persicobacteraceae</taxon>
        <taxon>Persicobacter</taxon>
    </lineage>
</organism>
<evidence type="ECO:0000313" key="5">
    <source>
        <dbReference type="Proteomes" id="UP001310022"/>
    </source>
</evidence>
<reference evidence="4 5" key="1">
    <citation type="submission" date="2021-12" db="EMBL/GenBank/DDBJ databases">
        <title>Genome sequencing of bacteria with rrn-lacking chromosome and rrn-plasmid.</title>
        <authorList>
            <person name="Anda M."/>
            <person name="Iwasaki W."/>
        </authorList>
    </citation>
    <scope>NUCLEOTIDE SEQUENCE [LARGE SCALE GENOMIC DNA]</scope>
    <source>
        <strain evidence="4 5">NBRC 15940</strain>
    </source>
</reference>
<dbReference type="SMART" id="SM00065">
    <property type="entry name" value="GAF"/>
    <property type="match status" value="1"/>
</dbReference>
<dbReference type="InterPro" id="IPR003018">
    <property type="entry name" value="GAF"/>
</dbReference>
<comment type="caution">
    <text evidence="4">The sequence shown here is derived from an EMBL/GenBank/DDBJ whole genome shotgun (WGS) entry which is preliminary data.</text>
</comment>
<feature type="coiled-coil region" evidence="1">
    <location>
        <begin position="294"/>
        <end position="338"/>
    </location>
</feature>
<dbReference type="InterPro" id="IPR013656">
    <property type="entry name" value="PAS_4"/>
</dbReference>
<dbReference type="CDD" id="cd00130">
    <property type="entry name" value="PAS"/>
    <property type="match status" value="1"/>
</dbReference>
<dbReference type="Pfam" id="PF13185">
    <property type="entry name" value="GAF_2"/>
    <property type="match status" value="1"/>
</dbReference>
<dbReference type="SMART" id="SM00091">
    <property type="entry name" value="PAS"/>
    <property type="match status" value="1"/>
</dbReference>
<evidence type="ECO:0000256" key="2">
    <source>
        <dbReference type="SAM" id="Phobius"/>
    </source>
</evidence>
<feature type="transmembrane region" description="Helical" evidence="2">
    <location>
        <begin position="7"/>
        <end position="24"/>
    </location>
</feature>
<keyword evidence="2" id="KW-0812">Transmembrane</keyword>
<keyword evidence="5" id="KW-1185">Reference proteome</keyword>
<dbReference type="Pfam" id="PF08448">
    <property type="entry name" value="PAS_4"/>
    <property type="match status" value="1"/>
</dbReference>
<dbReference type="Proteomes" id="UP001310022">
    <property type="component" value="Unassembled WGS sequence"/>
</dbReference>
<dbReference type="InterPro" id="IPR035965">
    <property type="entry name" value="PAS-like_dom_sf"/>
</dbReference>
<dbReference type="SUPFAM" id="SSF55781">
    <property type="entry name" value="GAF domain-like"/>
    <property type="match status" value="1"/>
</dbReference>
<dbReference type="Gene3D" id="3.30.450.40">
    <property type="match status" value="1"/>
</dbReference>
<name>A0AAN4W3Y3_9BACT</name>
<feature type="transmembrane region" description="Helical" evidence="2">
    <location>
        <begin position="30"/>
        <end position="47"/>
    </location>
</feature>
<dbReference type="NCBIfam" id="TIGR00229">
    <property type="entry name" value="sensory_box"/>
    <property type="match status" value="1"/>
</dbReference>
<dbReference type="EMBL" id="BQKE01000004">
    <property type="protein sequence ID" value="GJM64246.1"/>
    <property type="molecule type" value="Genomic_DNA"/>
</dbReference>
<dbReference type="SUPFAM" id="SSF55785">
    <property type="entry name" value="PYP-like sensor domain (PAS domain)"/>
    <property type="match status" value="1"/>
</dbReference>